<name>A0A137NT42_CONC2</name>
<dbReference type="AlphaFoldDB" id="A0A137NT42"/>
<gene>
    <name evidence="2" type="ORF">CONCODRAFT_12420</name>
</gene>
<evidence type="ECO:0000313" key="3">
    <source>
        <dbReference type="Proteomes" id="UP000070444"/>
    </source>
</evidence>
<dbReference type="EMBL" id="KQ964802">
    <property type="protein sequence ID" value="KXN65878.1"/>
    <property type="molecule type" value="Genomic_DNA"/>
</dbReference>
<keyword evidence="1" id="KW-0732">Signal</keyword>
<dbReference type="Proteomes" id="UP000070444">
    <property type="component" value="Unassembled WGS sequence"/>
</dbReference>
<protein>
    <submittedName>
        <fullName evidence="2">Uncharacterized protein</fullName>
    </submittedName>
</protein>
<proteinExistence type="predicted"/>
<reference evidence="2 3" key="1">
    <citation type="journal article" date="2015" name="Genome Biol. Evol.">
        <title>Phylogenomic analyses indicate that early fungi evolved digesting cell walls of algal ancestors of land plants.</title>
        <authorList>
            <person name="Chang Y."/>
            <person name="Wang S."/>
            <person name="Sekimoto S."/>
            <person name="Aerts A.L."/>
            <person name="Choi C."/>
            <person name="Clum A."/>
            <person name="LaButti K.M."/>
            <person name="Lindquist E.A."/>
            <person name="Yee Ngan C."/>
            <person name="Ohm R.A."/>
            <person name="Salamov A.A."/>
            <person name="Grigoriev I.V."/>
            <person name="Spatafora J.W."/>
            <person name="Berbee M.L."/>
        </authorList>
    </citation>
    <scope>NUCLEOTIDE SEQUENCE [LARGE SCALE GENOMIC DNA]</scope>
    <source>
        <strain evidence="2 3">NRRL 28638</strain>
    </source>
</reference>
<evidence type="ECO:0000313" key="2">
    <source>
        <dbReference type="EMBL" id="KXN65878.1"/>
    </source>
</evidence>
<evidence type="ECO:0000256" key="1">
    <source>
        <dbReference type="SAM" id="SignalP"/>
    </source>
</evidence>
<feature type="chain" id="PRO_5007294054" evidence="1">
    <location>
        <begin position="21"/>
        <end position="205"/>
    </location>
</feature>
<accession>A0A137NT42</accession>
<keyword evidence="3" id="KW-1185">Reference proteome</keyword>
<organism evidence="2 3">
    <name type="scientific">Conidiobolus coronatus (strain ATCC 28846 / CBS 209.66 / NRRL 28638)</name>
    <name type="common">Delacroixia coronata</name>
    <dbReference type="NCBI Taxonomy" id="796925"/>
    <lineage>
        <taxon>Eukaryota</taxon>
        <taxon>Fungi</taxon>
        <taxon>Fungi incertae sedis</taxon>
        <taxon>Zoopagomycota</taxon>
        <taxon>Entomophthoromycotina</taxon>
        <taxon>Entomophthoromycetes</taxon>
        <taxon>Entomophthorales</taxon>
        <taxon>Ancylistaceae</taxon>
        <taxon>Conidiobolus</taxon>
    </lineage>
</organism>
<sequence>MQVINVILIATITAIPFGESVWSNNNGLYLPNFNQFDSPTPSNRDGVQFVEENSGQFQDTPLSFEGFSRPNFNSLQSEPEAKATIAVDPQPFSSWNDDNESNFNESEFPIDESGAFTPFINESPEAFESSNFAPVDNAQGVNEWDFNGDNVQEQESPFSTWNFSPENIQQFGNDGGFKPTQQPKVNKQFQSEQGQGQLGFYNVNL</sequence>
<feature type="signal peptide" evidence="1">
    <location>
        <begin position="1"/>
        <end position="20"/>
    </location>
</feature>